<dbReference type="AlphaFoldDB" id="A0A9P5LD38"/>
<evidence type="ECO:0000313" key="1">
    <source>
        <dbReference type="EMBL" id="KAF7553002.1"/>
    </source>
</evidence>
<dbReference type="OrthoDB" id="5066950at2759"/>
<dbReference type="Proteomes" id="UP000722485">
    <property type="component" value="Unassembled WGS sequence"/>
</dbReference>
<proteinExistence type="predicted"/>
<organism evidence="1 2">
    <name type="scientific">Cylindrodendrum hubeiense</name>
    <dbReference type="NCBI Taxonomy" id="595255"/>
    <lineage>
        <taxon>Eukaryota</taxon>
        <taxon>Fungi</taxon>
        <taxon>Dikarya</taxon>
        <taxon>Ascomycota</taxon>
        <taxon>Pezizomycotina</taxon>
        <taxon>Sordariomycetes</taxon>
        <taxon>Hypocreomycetidae</taxon>
        <taxon>Hypocreales</taxon>
        <taxon>Nectriaceae</taxon>
        <taxon>Cylindrodendrum</taxon>
    </lineage>
</organism>
<name>A0A9P5LD38_9HYPO</name>
<evidence type="ECO:0000313" key="2">
    <source>
        <dbReference type="Proteomes" id="UP000722485"/>
    </source>
</evidence>
<accession>A0A9P5LD38</accession>
<keyword evidence="2" id="KW-1185">Reference proteome</keyword>
<dbReference type="EMBL" id="JAANBB010000052">
    <property type="protein sequence ID" value="KAF7553002.1"/>
    <property type="molecule type" value="Genomic_DNA"/>
</dbReference>
<sequence>MMNPFTQNSCASDELQFGPAINNDPSLSSESSKGISQLRAPLIMATTSVHRLPVRLLDIQATCQLPQTLSYDEEHYMVIDSFIWAFDDSKLPRVVDWVKGIEYNRYWCWSQKRSFKKILKKMKKLNIQHNGQINNSFNIALAQTDIFNIRIFPYGTHAYQFFALSQDRVKVRNPKYAEKY</sequence>
<reference evidence="1" key="1">
    <citation type="submission" date="2020-03" db="EMBL/GenBank/DDBJ databases">
        <title>Draft Genome Sequence of Cylindrodendrum hubeiense.</title>
        <authorList>
            <person name="Buettner E."/>
            <person name="Kellner H."/>
        </authorList>
    </citation>
    <scope>NUCLEOTIDE SEQUENCE</scope>
    <source>
        <strain evidence="1">IHI 201604</strain>
    </source>
</reference>
<gene>
    <name evidence="1" type="ORF">G7Z17_g3932</name>
</gene>
<comment type="caution">
    <text evidence="1">The sequence shown here is derived from an EMBL/GenBank/DDBJ whole genome shotgun (WGS) entry which is preliminary data.</text>
</comment>
<protein>
    <submittedName>
        <fullName evidence="1">Uncharacterized protein</fullName>
    </submittedName>
</protein>